<dbReference type="EMBL" id="CP136920">
    <property type="protein sequence ID" value="WOO41391.1"/>
    <property type="molecule type" value="Genomic_DNA"/>
</dbReference>
<protein>
    <submittedName>
        <fullName evidence="1">Uncharacterized protein</fullName>
    </submittedName>
</protein>
<keyword evidence="2" id="KW-1185">Reference proteome</keyword>
<evidence type="ECO:0000313" key="1">
    <source>
        <dbReference type="EMBL" id="WOO41391.1"/>
    </source>
</evidence>
<reference evidence="1 2" key="1">
    <citation type="submission" date="2023-10" db="EMBL/GenBank/DDBJ databases">
        <title>Rubellicoccus peritrichatus gen. nov., sp. nov., isolated from an algae of coral reef tank.</title>
        <authorList>
            <person name="Luo J."/>
        </authorList>
    </citation>
    <scope>NUCLEOTIDE SEQUENCE [LARGE SCALE GENOMIC DNA]</scope>
    <source>
        <strain evidence="1 2">CR14</strain>
    </source>
</reference>
<dbReference type="RefSeq" id="WP_317833875.1">
    <property type="nucleotide sequence ID" value="NZ_CP136920.1"/>
</dbReference>
<evidence type="ECO:0000313" key="2">
    <source>
        <dbReference type="Proteomes" id="UP001304300"/>
    </source>
</evidence>
<dbReference type="AlphaFoldDB" id="A0AAQ3L962"/>
<organism evidence="1 2">
    <name type="scientific">Rubellicoccus peritrichatus</name>
    <dbReference type="NCBI Taxonomy" id="3080537"/>
    <lineage>
        <taxon>Bacteria</taxon>
        <taxon>Pseudomonadati</taxon>
        <taxon>Verrucomicrobiota</taxon>
        <taxon>Opitutia</taxon>
        <taxon>Puniceicoccales</taxon>
        <taxon>Cerasicoccaceae</taxon>
        <taxon>Rubellicoccus</taxon>
    </lineage>
</organism>
<dbReference type="Proteomes" id="UP001304300">
    <property type="component" value="Chromosome"/>
</dbReference>
<proteinExistence type="predicted"/>
<name>A0AAQ3L962_9BACT</name>
<gene>
    <name evidence="1" type="ORF">RZN69_22455</name>
</gene>
<accession>A0AAQ3L962</accession>
<sequence>MSEQSIHEILAPLGHDFRKQADDLLDLREYALSKSNPGRCVSCYFNLFKNTSGIGDNRLAILRKWLETNLEIVAKGDQDKFLERLPLHLDDEDLESFCARIMQEIITNRVYESERIALFFRFKNKSTAA</sequence>